<name>A0ACC2SS73_9FUNG</name>
<keyword evidence="2" id="KW-1185">Reference proteome</keyword>
<organism evidence="1 2">
    <name type="scientific">Entomophthora muscae</name>
    <dbReference type="NCBI Taxonomy" id="34485"/>
    <lineage>
        <taxon>Eukaryota</taxon>
        <taxon>Fungi</taxon>
        <taxon>Fungi incertae sedis</taxon>
        <taxon>Zoopagomycota</taxon>
        <taxon>Entomophthoromycotina</taxon>
        <taxon>Entomophthoromycetes</taxon>
        <taxon>Entomophthorales</taxon>
        <taxon>Entomophthoraceae</taxon>
        <taxon>Entomophthora</taxon>
    </lineage>
</organism>
<evidence type="ECO:0000313" key="2">
    <source>
        <dbReference type="Proteomes" id="UP001165960"/>
    </source>
</evidence>
<sequence length="124" mass="13975">MRGEGTRTIIPSAYHLNNSEPILWARPKLTECVVPECVRSQMREIGFDAMLVGPNRDHTIRVTLTPKLGSDHRSSSRAFKRLSSFASTIPFIPSQRPTKQASRSCIKQFLRISKEKSLSIPPIN</sequence>
<reference evidence="1" key="1">
    <citation type="submission" date="2022-04" db="EMBL/GenBank/DDBJ databases">
        <title>Genome of the entomopathogenic fungus Entomophthora muscae.</title>
        <authorList>
            <person name="Elya C."/>
            <person name="Lovett B.R."/>
            <person name="Lee E."/>
            <person name="Macias A.M."/>
            <person name="Hajek A.E."/>
            <person name="De Bivort B.L."/>
            <person name="Kasson M.T."/>
            <person name="De Fine Licht H.H."/>
            <person name="Stajich J.E."/>
        </authorList>
    </citation>
    <scope>NUCLEOTIDE SEQUENCE</scope>
    <source>
        <strain evidence="1">Berkeley</strain>
    </source>
</reference>
<accession>A0ACC2SS73</accession>
<dbReference type="EMBL" id="QTSX02004397">
    <property type="protein sequence ID" value="KAJ9064967.1"/>
    <property type="molecule type" value="Genomic_DNA"/>
</dbReference>
<dbReference type="Proteomes" id="UP001165960">
    <property type="component" value="Unassembled WGS sequence"/>
</dbReference>
<evidence type="ECO:0000313" key="1">
    <source>
        <dbReference type="EMBL" id="KAJ9064967.1"/>
    </source>
</evidence>
<gene>
    <name evidence="1" type="ORF">DSO57_1024922</name>
</gene>
<protein>
    <submittedName>
        <fullName evidence="1">Uncharacterized protein</fullName>
    </submittedName>
</protein>
<comment type="caution">
    <text evidence="1">The sequence shown here is derived from an EMBL/GenBank/DDBJ whole genome shotgun (WGS) entry which is preliminary data.</text>
</comment>
<proteinExistence type="predicted"/>